<reference evidence="3" key="1">
    <citation type="submission" date="2022-09" db="EMBL/GenBank/DDBJ databases">
        <title>Comparative genomics and taxonomic characterization of three novel marine species of genus Reichenbachiella exhibiting antioxidant and polysaccharide degradation activities.</title>
        <authorList>
            <person name="Muhammad N."/>
            <person name="Lee Y.-J."/>
            <person name="Ko J."/>
            <person name="Kim S.-G."/>
        </authorList>
    </citation>
    <scope>NUCLEOTIDE SEQUENCE</scope>
    <source>
        <strain evidence="3">BKB1-1</strain>
    </source>
</reference>
<dbReference type="Pfam" id="PF12844">
    <property type="entry name" value="HTH_19"/>
    <property type="match status" value="1"/>
</dbReference>
<dbReference type="CDD" id="cd02209">
    <property type="entry name" value="cupin_XRE_C"/>
    <property type="match status" value="1"/>
</dbReference>
<dbReference type="Gene3D" id="1.10.260.40">
    <property type="entry name" value="lambda repressor-like DNA-binding domains"/>
    <property type="match status" value="1"/>
</dbReference>
<dbReference type="InterPro" id="IPR010982">
    <property type="entry name" value="Lambda_DNA-bd_dom_sf"/>
</dbReference>
<evidence type="ECO:0000313" key="4">
    <source>
        <dbReference type="Proteomes" id="UP001065174"/>
    </source>
</evidence>
<dbReference type="SMART" id="SM00530">
    <property type="entry name" value="HTH_XRE"/>
    <property type="match status" value="1"/>
</dbReference>
<evidence type="ECO:0000256" key="1">
    <source>
        <dbReference type="ARBA" id="ARBA00023125"/>
    </source>
</evidence>
<dbReference type="Pfam" id="PF07883">
    <property type="entry name" value="Cupin_2"/>
    <property type="match status" value="1"/>
</dbReference>
<feature type="domain" description="HTH cro/C1-type" evidence="2">
    <location>
        <begin position="13"/>
        <end position="67"/>
    </location>
</feature>
<evidence type="ECO:0000313" key="3">
    <source>
        <dbReference type="EMBL" id="UXP32217.1"/>
    </source>
</evidence>
<dbReference type="Gene3D" id="2.60.120.10">
    <property type="entry name" value="Jelly Rolls"/>
    <property type="match status" value="1"/>
</dbReference>
<dbReference type="CDD" id="cd00093">
    <property type="entry name" value="HTH_XRE"/>
    <property type="match status" value="1"/>
</dbReference>
<organism evidence="3 4">
    <name type="scientific">Reichenbachiella agarivorans</name>
    <dbReference type="NCBI Taxonomy" id="2979464"/>
    <lineage>
        <taxon>Bacteria</taxon>
        <taxon>Pseudomonadati</taxon>
        <taxon>Bacteroidota</taxon>
        <taxon>Cytophagia</taxon>
        <taxon>Cytophagales</taxon>
        <taxon>Reichenbachiellaceae</taxon>
        <taxon>Reichenbachiella</taxon>
    </lineage>
</organism>
<keyword evidence="1" id="KW-0238">DNA-binding</keyword>
<keyword evidence="4" id="KW-1185">Reference proteome</keyword>
<accession>A0ABY6CP12</accession>
<sequence length="188" mass="21640">MDNIVVSWIGSKIKSIRNQKNLSLKELSNQSKISKGLLSKIENSRTIPSLPVFINILESLEVAPKDFFEDMYLKNGKNFTIVKKEDRKEIEKEDRQGFRYHSILNQSMLNLNVDIVHLTVEPHAKYEPTSTDGYEFKIVLSGKIEYIVGEDSTLLEEGDSIFFDARIPHYPKAGNEKVQLLVIYFLFP</sequence>
<dbReference type="Proteomes" id="UP001065174">
    <property type="component" value="Chromosome"/>
</dbReference>
<dbReference type="PANTHER" id="PTHR46797">
    <property type="entry name" value="HTH-TYPE TRANSCRIPTIONAL REGULATOR"/>
    <property type="match status" value="1"/>
</dbReference>
<dbReference type="PROSITE" id="PS50943">
    <property type="entry name" value="HTH_CROC1"/>
    <property type="match status" value="1"/>
</dbReference>
<gene>
    <name evidence="3" type="ORF">N6H18_17905</name>
</gene>
<evidence type="ECO:0000259" key="2">
    <source>
        <dbReference type="PROSITE" id="PS50943"/>
    </source>
</evidence>
<dbReference type="EMBL" id="CP106679">
    <property type="protein sequence ID" value="UXP32217.1"/>
    <property type="molecule type" value="Genomic_DNA"/>
</dbReference>
<dbReference type="InterPro" id="IPR011051">
    <property type="entry name" value="RmlC_Cupin_sf"/>
</dbReference>
<dbReference type="PANTHER" id="PTHR46797:SF1">
    <property type="entry name" value="METHYLPHOSPHONATE SYNTHASE"/>
    <property type="match status" value="1"/>
</dbReference>
<dbReference type="RefSeq" id="WP_262309653.1">
    <property type="nucleotide sequence ID" value="NZ_CP106679.1"/>
</dbReference>
<dbReference type="InterPro" id="IPR001387">
    <property type="entry name" value="Cro/C1-type_HTH"/>
</dbReference>
<protein>
    <submittedName>
        <fullName evidence="3">XRE family transcriptional regulator</fullName>
    </submittedName>
</protein>
<dbReference type="InterPro" id="IPR014710">
    <property type="entry name" value="RmlC-like_jellyroll"/>
</dbReference>
<dbReference type="InterPro" id="IPR013096">
    <property type="entry name" value="Cupin_2"/>
</dbReference>
<proteinExistence type="predicted"/>
<dbReference type="SUPFAM" id="SSF51182">
    <property type="entry name" value="RmlC-like cupins"/>
    <property type="match status" value="1"/>
</dbReference>
<dbReference type="SUPFAM" id="SSF47413">
    <property type="entry name" value="lambda repressor-like DNA-binding domains"/>
    <property type="match status" value="1"/>
</dbReference>
<name>A0ABY6CP12_9BACT</name>
<dbReference type="InterPro" id="IPR050807">
    <property type="entry name" value="TransReg_Diox_bact_type"/>
</dbReference>